<accession>A0AAW7KJT4</accession>
<sequence length="100" mass="11741">MLCKQEKKAIRKEMYRLIGNRSILDLDQEELQEVQKLAKLIGSNYIFDSKPLPKMKLENLTAKRYQELRSIGYRVLDIRCALNISDAKLRAWRTEKGLSI</sequence>
<evidence type="ECO:0000313" key="1">
    <source>
        <dbReference type="EMBL" id="MDN3193416.1"/>
    </source>
</evidence>
<name>A0AAW7KJT4_ENTFL</name>
<proteinExistence type="predicted"/>
<organism evidence="1 2">
    <name type="scientific">Enterococcus faecalis</name>
    <name type="common">Streptococcus faecalis</name>
    <dbReference type="NCBI Taxonomy" id="1351"/>
    <lineage>
        <taxon>Bacteria</taxon>
        <taxon>Bacillati</taxon>
        <taxon>Bacillota</taxon>
        <taxon>Bacilli</taxon>
        <taxon>Lactobacillales</taxon>
        <taxon>Enterococcaceae</taxon>
        <taxon>Enterococcus</taxon>
    </lineage>
</organism>
<evidence type="ECO:0000313" key="2">
    <source>
        <dbReference type="Proteomes" id="UP001173174"/>
    </source>
</evidence>
<dbReference type="Proteomes" id="UP001173174">
    <property type="component" value="Unassembled WGS sequence"/>
</dbReference>
<dbReference type="RefSeq" id="WP_242384995.1">
    <property type="nucleotide sequence ID" value="NZ_CAKOCZ010000042.1"/>
</dbReference>
<dbReference type="AlphaFoldDB" id="A0AAW7KJT4"/>
<gene>
    <name evidence="1" type="ORF">P0E79_13040</name>
</gene>
<reference evidence="1" key="2">
    <citation type="submission" date="2023-03" db="EMBL/GenBank/DDBJ databases">
        <authorList>
            <person name="Zajac M."/>
            <person name="Kwit R."/>
            <person name="Wasyl D."/>
        </authorList>
    </citation>
    <scope>NUCLEOTIDE SEQUENCE</scope>
    <source>
        <strain evidence="1">691B_2</strain>
    </source>
</reference>
<dbReference type="EMBL" id="JAREWH010000016">
    <property type="protein sequence ID" value="MDN3193416.1"/>
    <property type="molecule type" value="Genomic_DNA"/>
</dbReference>
<reference evidence="1" key="1">
    <citation type="journal article" date="2023" name="Pathogens">
        <title>Prevalence of Enterococcus spp. and the Whole-Genome Characteristics of Enterococcus faecium and Enterococcus faecalis Strains Isolated from Free-Living Birds in Poland.</title>
        <authorList>
            <person name="Kwit R."/>
            <person name="Zajac M."/>
            <person name="Smialowska-Weglinska A."/>
            <person name="Skarzynska M."/>
            <person name="Bomba A."/>
            <person name="Lalak A."/>
            <person name="Skrzypiec E."/>
            <person name="Wojdat D."/>
            <person name="Koza W."/>
            <person name="Mikos-Wojewoda E."/>
            <person name="Pasim P."/>
            <person name="Skora M."/>
            <person name="Polak M."/>
            <person name="Wiacek J."/>
            <person name="Wasyl D."/>
        </authorList>
    </citation>
    <scope>NUCLEOTIDE SEQUENCE</scope>
    <source>
        <strain evidence="1">691B_2</strain>
    </source>
</reference>
<comment type="caution">
    <text evidence="1">The sequence shown here is derived from an EMBL/GenBank/DDBJ whole genome shotgun (WGS) entry which is preliminary data.</text>
</comment>
<protein>
    <submittedName>
        <fullName evidence="1">Uncharacterized protein</fullName>
    </submittedName>
</protein>